<keyword evidence="3" id="KW-1185">Reference proteome</keyword>
<dbReference type="PANTHER" id="PTHR34458:SF11">
    <property type="entry name" value="MD-2-RELATED LIPID-RECOGNITION DOMAIN-CONTAINING PROTEIN"/>
    <property type="match status" value="1"/>
</dbReference>
<dbReference type="EMBL" id="BKCP01010292">
    <property type="protein sequence ID" value="GER52371.1"/>
    <property type="molecule type" value="Genomic_DNA"/>
</dbReference>
<protein>
    <submittedName>
        <fullName evidence="2">Pollen Ole e 1 allergen and extensin family protein</fullName>
    </submittedName>
</protein>
<proteinExistence type="predicted"/>
<dbReference type="Proteomes" id="UP000325081">
    <property type="component" value="Unassembled WGS sequence"/>
</dbReference>
<reference evidence="3" key="1">
    <citation type="journal article" date="2019" name="Curr. Biol.">
        <title>Genome Sequence of Striga asiatica Provides Insight into the Evolution of Plant Parasitism.</title>
        <authorList>
            <person name="Yoshida S."/>
            <person name="Kim S."/>
            <person name="Wafula E.K."/>
            <person name="Tanskanen J."/>
            <person name="Kim Y.M."/>
            <person name="Honaas L."/>
            <person name="Yang Z."/>
            <person name="Spallek T."/>
            <person name="Conn C.E."/>
            <person name="Ichihashi Y."/>
            <person name="Cheong K."/>
            <person name="Cui S."/>
            <person name="Der J.P."/>
            <person name="Gundlach H."/>
            <person name="Jiao Y."/>
            <person name="Hori C."/>
            <person name="Ishida J.K."/>
            <person name="Kasahara H."/>
            <person name="Kiba T."/>
            <person name="Kim M.S."/>
            <person name="Koo N."/>
            <person name="Laohavisit A."/>
            <person name="Lee Y.H."/>
            <person name="Lumba S."/>
            <person name="McCourt P."/>
            <person name="Mortimer J.C."/>
            <person name="Mutuku J.M."/>
            <person name="Nomura T."/>
            <person name="Sasaki-Sekimoto Y."/>
            <person name="Seto Y."/>
            <person name="Wang Y."/>
            <person name="Wakatake T."/>
            <person name="Sakakibara H."/>
            <person name="Demura T."/>
            <person name="Yamaguchi S."/>
            <person name="Yoneyama K."/>
            <person name="Manabe R.I."/>
            <person name="Nelson D.C."/>
            <person name="Schulman A.H."/>
            <person name="Timko M.P."/>
            <person name="dePamphilis C.W."/>
            <person name="Choi D."/>
            <person name="Shirasu K."/>
        </authorList>
    </citation>
    <scope>NUCLEOTIDE SEQUENCE [LARGE SCALE GENOMIC DNA]</scope>
    <source>
        <strain evidence="3">cv. UVA1</strain>
    </source>
</reference>
<evidence type="ECO:0000313" key="3">
    <source>
        <dbReference type="Proteomes" id="UP000325081"/>
    </source>
</evidence>
<name>A0A5A7R7W8_STRAF</name>
<dbReference type="InterPro" id="IPR040404">
    <property type="entry name" value="Phylloplanin-like"/>
</dbReference>
<evidence type="ECO:0000256" key="1">
    <source>
        <dbReference type="SAM" id="SignalP"/>
    </source>
</evidence>
<comment type="caution">
    <text evidence="2">The sequence shown here is derived from an EMBL/GenBank/DDBJ whole genome shotgun (WGS) entry which is preliminary data.</text>
</comment>
<feature type="chain" id="PRO_5022660574" evidence="1">
    <location>
        <begin position="27"/>
        <end position="150"/>
    </location>
</feature>
<sequence length="150" mass="15580">MAQNRDSALFLISLLLFVASKPLAHAQSPITLNVIGQICCTSTGNCPGQGIPRAVVSLNCTNFLNSTITLGRNTTNANGTFSISVRAVVGRVGSLPILPCTVSTSLPINRVLCPVLSTTNGTLVSALRPITVVLGAVRNATITGFFNVTL</sequence>
<keyword evidence="1" id="KW-0732">Signal</keyword>
<organism evidence="2 3">
    <name type="scientific">Striga asiatica</name>
    <name type="common">Asiatic witchweed</name>
    <name type="synonym">Buchnera asiatica</name>
    <dbReference type="NCBI Taxonomy" id="4170"/>
    <lineage>
        <taxon>Eukaryota</taxon>
        <taxon>Viridiplantae</taxon>
        <taxon>Streptophyta</taxon>
        <taxon>Embryophyta</taxon>
        <taxon>Tracheophyta</taxon>
        <taxon>Spermatophyta</taxon>
        <taxon>Magnoliopsida</taxon>
        <taxon>eudicotyledons</taxon>
        <taxon>Gunneridae</taxon>
        <taxon>Pentapetalae</taxon>
        <taxon>asterids</taxon>
        <taxon>lamiids</taxon>
        <taxon>Lamiales</taxon>
        <taxon>Orobanchaceae</taxon>
        <taxon>Buchnereae</taxon>
        <taxon>Striga</taxon>
    </lineage>
</organism>
<dbReference type="OrthoDB" id="903545at2759"/>
<dbReference type="PANTHER" id="PTHR34458">
    <property type="entry name" value="POLLEN OLE E 1 ALLERGEN AND EXTENSIN FAMILY PROTEIN-RELATED"/>
    <property type="match status" value="1"/>
</dbReference>
<gene>
    <name evidence="2" type="ORF">STAS_29816</name>
</gene>
<accession>A0A5A7R7W8</accession>
<feature type="signal peptide" evidence="1">
    <location>
        <begin position="1"/>
        <end position="26"/>
    </location>
</feature>
<dbReference type="AlphaFoldDB" id="A0A5A7R7W8"/>
<evidence type="ECO:0000313" key="2">
    <source>
        <dbReference type="EMBL" id="GER52371.1"/>
    </source>
</evidence>